<proteinExistence type="predicted"/>
<evidence type="ECO:0000313" key="4">
    <source>
        <dbReference type="Proteomes" id="UP000590442"/>
    </source>
</evidence>
<name>A0A846QR23_9FLAO</name>
<reference evidence="3 4" key="1">
    <citation type="submission" date="2020-03" db="EMBL/GenBank/DDBJ databases">
        <title>Genomic Encyclopedia of Type Strains, Phase IV (KMG-IV): sequencing the most valuable type-strain genomes for metagenomic binning, comparative biology and taxonomic classification.</title>
        <authorList>
            <person name="Goeker M."/>
        </authorList>
    </citation>
    <scope>NUCLEOTIDE SEQUENCE [LARGE SCALE GENOMIC DNA]</scope>
    <source>
        <strain evidence="3 4">DSM 29762</strain>
    </source>
</reference>
<dbReference type="GO" id="GO:0016810">
    <property type="term" value="F:hydrolase activity, acting on carbon-nitrogen (but not peptide) bonds"/>
    <property type="evidence" value="ECO:0007669"/>
    <property type="project" value="InterPro"/>
</dbReference>
<dbReference type="Gene3D" id="3.20.20.140">
    <property type="entry name" value="Metal-dependent hydrolases"/>
    <property type="match status" value="3"/>
</dbReference>
<dbReference type="SUPFAM" id="SSF51556">
    <property type="entry name" value="Metallo-dependent hydrolases"/>
    <property type="match status" value="1"/>
</dbReference>
<dbReference type="RefSeq" id="WP_167961542.1">
    <property type="nucleotide sequence ID" value="NZ_JAATJJ010000001.1"/>
</dbReference>
<feature type="chain" id="PRO_5032979413" evidence="1">
    <location>
        <begin position="21"/>
        <end position="426"/>
    </location>
</feature>
<keyword evidence="4" id="KW-1185">Reference proteome</keyword>
<feature type="domain" description="Amidohydrolase-related" evidence="2">
    <location>
        <begin position="80"/>
        <end position="424"/>
    </location>
</feature>
<feature type="signal peptide" evidence="1">
    <location>
        <begin position="1"/>
        <end position="20"/>
    </location>
</feature>
<dbReference type="InterPro" id="IPR011059">
    <property type="entry name" value="Metal-dep_hydrolase_composite"/>
</dbReference>
<sequence>MKACCFLFSSLLLITLTACQKPKTSDITAIMGARLIDGNGGAPIENAVVLIENGRISATGPANDIKLPKNTIIIQAEGKTMIPGLINTHAHVGYRDEVNPEHYSTQQIQNQLELYARFGITTVASLGEDREQARAFQAINDTVKAIGRARLYIAGEIVSGNTVESVQEIVNRNAKNKTDFIKIRVDNNRGRSNAMPSEIYDAIIEQSHKHNLMLMAHIYDLEIARDLLESGADFLAHSIRDKEVDQELIELLKTKNVCYCPTLTRDLSTYVYGETPDFFSDPFFIENANTLEVVMLKDPDRQTNVRNGEDYEANQEALKMALVNLKKIADGGATIAMGTDSGMPTRFQGYFEHLELQLMAKAGMSPMAIIVASTKDAANCLKLTNVGVLEKGKLADFVLLEANPLDDIVNTKKIASVWIGGKKVER</sequence>
<dbReference type="PROSITE" id="PS51257">
    <property type="entry name" value="PROKAR_LIPOPROTEIN"/>
    <property type="match status" value="1"/>
</dbReference>
<comment type="caution">
    <text evidence="3">The sequence shown here is derived from an EMBL/GenBank/DDBJ whole genome shotgun (WGS) entry which is preliminary data.</text>
</comment>
<organism evidence="3 4">
    <name type="scientific">Saonia flava</name>
    <dbReference type="NCBI Taxonomy" id="523696"/>
    <lineage>
        <taxon>Bacteria</taxon>
        <taxon>Pseudomonadati</taxon>
        <taxon>Bacteroidota</taxon>
        <taxon>Flavobacteriia</taxon>
        <taxon>Flavobacteriales</taxon>
        <taxon>Flavobacteriaceae</taxon>
        <taxon>Saonia</taxon>
    </lineage>
</organism>
<evidence type="ECO:0000313" key="3">
    <source>
        <dbReference type="EMBL" id="NJB70601.1"/>
    </source>
</evidence>
<dbReference type="PANTHER" id="PTHR43135">
    <property type="entry name" value="ALPHA-D-RIBOSE 1-METHYLPHOSPHONATE 5-TRIPHOSPHATE DIPHOSPHATASE"/>
    <property type="match status" value="1"/>
</dbReference>
<dbReference type="InterPro" id="IPR006680">
    <property type="entry name" value="Amidohydro-rel"/>
</dbReference>
<keyword evidence="1" id="KW-0732">Signal</keyword>
<dbReference type="InterPro" id="IPR032466">
    <property type="entry name" value="Metal_Hydrolase"/>
</dbReference>
<dbReference type="Pfam" id="PF01979">
    <property type="entry name" value="Amidohydro_1"/>
    <property type="match status" value="1"/>
</dbReference>
<gene>
    <name evidence="3" type="ORF">GGR42_001063</name>
</gene>
<evidence type="ECO:0000259" key="2">
    <source>
        <dbReference type="Pfam" id="PF01979"/>
    </source>
</evidence>
<accession>A0A846QR23</accession>
<dbReference type="Gene3D" id="2.30.40.10">
    <property type="entry name" value="Urease, subunit C, domain 1"/>
    <property type="match status" value="2"/>
</dbReference>
<dbReference type="Proteomes" id="UP000590442">
    <property type="component" value="Unassembled WGS sequence"/>
</dbReference>
<protein>
    <submittedName>
        <fullName evidence="3">Imidazolonepropionase-like amidohydrolase</fullName>
    </submittedName>
</protein>
<keyword evidence="3" id="KW-0378">Hydrolase</keyword>
<dbReference type="AlphaFoldDB" id="A0A846QR23"/>
<dbReference type="SUPFAM" id="SSF51338">
    <property type="entry name" value="Composite domain of metallo-dependent hydrolases"/>
    <property type="match status" value="1"/>
</dbReference>
<dbReference type="InterPro" id="IPR051781">
    <property type="entry name" value="Metallo-dep_Hydrolase"/>
</dbReference>
<dbReference type="EMBL" id="JAATJJ010000001">
    <property type="protein sequence ID" value="NJB70601.1"/>
    <property type="molecule type" value="Genomic_DNA"/>
</dbReference>
<dbReference type="PANTHER" id="PTHR43135:SF3">
    <property type="entry name" value="ALPHA-D-RIBOSE 1-METHYLPHOSPHONATE 5-TRIPHOSPHATE DIPHOSPHATASE"/>
    <property type="match status" value="1"/>
</dbReference>
<evidence type="ECO:0000256" key="1">
    <source>
        <dbReference type="SAM" id="SignalP"/>
    </source>
</evidence>